<feature type="domain" description="Phosphatidic acid phosphatase type 2/haloperoxidase" evidence="3">
    <location>
        <begin position="204"/>
        <end position="318"/>
    </location>
</feature>
<feature type="transmembrane region" description="Helical" evidence="2">
    <location>
        <begin position="87"/>
        <end position="107"/>
    </location>
</feature>
<gene>
    <name evidence="4" type="ORF">HNQ70_001047</name>
</gene>
<dbReference type="InterPro" id="IPR026841">
    <property type="entry name" value="Aur1/Ipt1"/>
</dbReference>
<reference evidence="4 5" key="1">
    <citation type="submission" date="2020-08" db="EMBL/GenBank/DDBJ databases">
        <title>Genomic Encyclopedia of Type Strains, Phase IV (KMG-IV): sequencing the most valuable type-strain genomes for metagenomic binning, comparative biology and taxonomic classification.</title>
        <authorList>
            <person name="Goeker M."/>
        </authorList>
    </citation>
    <scope>NUCLEOTIDE SEQUENCE [LARGE SCALE GENOMIC DNA]</scope>
    <source>
        <strain evidence="4 5">DSM 29781</strain>
    </source>
</reference>
<comment type="caution">
    <text evidence="4">The sequence shown here is derived from an EMBL/GenBank/DDBJ whole genome shotgun (WGS) entry which is preliminary data.</text>
</comment>
<proteinExistence type="predicted"/>
<dbReference type="RefSeq" id="WP_183964962.1">
    <property type="nucleotide sequence ID" value="NZ_BAABEW010000017.1"/>
</dbReference>
<dbReference type="SMART" id="SM00014">
    <property type="entry name" value="acidPPc"/>
    <property type="match status" value="1"/>
</dbReference>
<feature type="region of interest" description="Disordered" evidence="1">
    <location>
        <begin position="332"/>
        <end position="357"/>
    </location>
</feature>
<dbReference type="EMBL" id="JACHGB010000002">
    <property type="protein sequence ID" value="MBB5271043.1"/>
    <property type="molecule type" value="Genomic_DNA"/>
</dbReference>
<feature type="transmembrane region" description="Helical" evidence="2">
    <location>
        <begin position="247"/>
        <end position="271"/>
    </location>
</feature>
<evidence type="ECO:0000259" key="3">
    <source>
        <dbReference type="SMART" id="SM00014"/>
    </source>
</evidence>
<feature type="transmembrane region" description="Helical" evidence="2">
    <location>
        <begin position="38"/>
        <end position="64"/>
    </location>
</feature>
<dbReference type="InterPro" id="IPR000326">
    <property type="entry name" value="PAP2/HPO"/>
</dbReference>
<dbReference type="InterPro" id="IPR036938">
    <property type="entry name" value="PAP2/HPO_sf"/>
</dbReference>
<keyword evidence="2" id="KW-0472">Membrane</keyword>
<dbReference type="Pfam" id="PF14378">
    <property type="entry name" value="PAP2_3"/>
    <property type="match status" value="1"/>
</dbReference>
<protein>
    <submittedName>
        <fullName evidence="4">Membrane-associated phospholipid phosphatase</fullName>
    </submittedName>
</protein>
<evidence type="ECO:0000313" key="4">
    <source>
        <dbReference type="EMBL" id="MBB5271043.1"/>
    </source>
</evidence>
<dbReference type="Gene3D" id="1.20.144.10">
    <property type="entry name" value="Phosphatidic acid phosphatase type 2/haloperoxidase"/>
    <property type="match status" value="1"/>
</dbReference>
<feature type="transmembrane region" description="Helical" evidence="2">
    <location>
        <begin position="156"/>
        <end position="174"/>
    </location>
</feature>
<evidence type="ECO:0000256" key="1">
    <source>
        <dbReference type="SAM" id="MobiDB-lite"/>
    </source>
</evidence>
<accession>A0A7W8HGW3</accession>
<keyword evidence="5" id="KW-1185">Reference proteome</keyword>
<sequence>MRELGIIAGIYAVAILTTAVLAAATGSPFTFWFPDATVFLTGFLAILLTLAILWDGALITIGMASRKLAGHVRHADGMPTMESMRRVRFFTCGVLPIPMLMLTAAAIHGTSNITLLSLDMLQHTTQWRDPILWHIEGTLLAHLKDLRIDAVAWDRLYHSAWAIEVFAAFALVVVGRGPRIILRYCVSMILLFYVGRLLGMLNPVMGPAFYRPDLFAYLDGSATQTAMKVVAEVMALPPSEAMQRGGILLGGVSAMPSLHVAMVATTAFWLAVANRRTLFLTVPWVLAVWTSTVLLGWHYILDGASGMLLAGLCVLLTRALLRRVEPLTEPGTRPPFAVGGAHAQAMKQTSDRNGELT</sequence>
<dbReference type="GO" id="GO:0016020">
    <property type="term" value="C:membrane"/>
    <property type="evidence" value="ECO:0007669"/>
    <property type="project" value="UniProtKB-SubCell"/>
</dbReference>
<feature type="transmembrane region" description="Helical" evidence="2">
    <location>
        <begin position="181"/>
        <end position="201"/>
    </location>
</feature>
<feature type="transmembrane region" description="Helical" evidence="2">
    <location>
        <begin position="278"/>
        <end position="297"/>
    </location>
</feature>
<evidence type="ECO:0000313" key="5">
    <source>
        <dbReference type="Proteomes" id="UP000532440"/>
    </source>
</evidence>
<organism evidence="4 5">
    <name type="scientific">Quisquiliibacterium transsilvanicum</name>
    <dbReference type="NCBI Taxonomy" id="1549638"/>
    <lineage>
        <taxon>Bacteria</taxon>
        <taxon>Pseudomonadati</taxon>
        <taxon>Pseudomonadota</taxon>
        <taxon>Betaproteobacteria</taxon>
        <taxon>Burkholderiales</taxon>
        <taxon>Burkholderiaceae</taxon>
        <taxon>Quisquiliibacterium</taxon>
    </lineage>
</organism>
<dbReference type="AlphaFoldDB" id="A0A7W8HGW3"/>
<dbReference type="Proteomes" id="UP000532440">
    <property type="component" value="Unassembled WGS sequence"/>
</dbReference>
<name>A0A7W8HGW3_9BURK</name>
<dbReference type="SUPFAM" id="SSF48317">
    <property type="entry name" value="Acid phosphatase/Vanadium-dependent haloperoxidase"/>
    <property type="match status" value="1"/>
</dbReference>
<keyword evidence="2" id="KW-0812">Transmembrane</keyword>
<keyword evidence="2" id="KW-1133">Transmembrane helix</keyword>
<evidence type="ECO:0000256" key="2">
    <source>
        <dbReference type="SAM" id="Phobius"/>
    </source>
</evidence>